<dbReference type="Proteomes" id="UP000315995">
    <property type="component" value="Chromosome"/>
</dbReference>
<evidence type="ECO:0000313" key="3">
    <source>
        <dbReference type="Proteomes" id="UP000315995"/>
    </source>
</evidence>
<gene>
    <name evidence="2" type="ORF">FIV42_22660</name>
</gene>
<sequence length="69" mass="7872">MERDVEKITDREYFAKTLRRVADAVEAGESFRIQVAGHRFTVPADATMSVEHEAEAGEEELELQFKWGS</sequence>
<dbReference type="Pfam" id="PF20068">
    <property type="entry name" value="Amphi-Trp"/>
    <property type="match status" value="1"/>
</dbReference>
<dbReference type="InterPro" id="IPR027598">
    <property type="entry name" value="Amphi-Trp_dom"/>
</dbReference>
<protein>
    <submittedName>
        <fullName evidence="2">Amphi-Trp domain-containing protein</fullName>
    </submittedName>
</protein>
<dbReference type="AlphaFoldDB" id="A0A4Y6PYP4"/>
<evidence type="ECO:0000259" key="1">
    <source>
        <dbReference type="Pfam" id="PF20068"/>
    </source>
</evidence>
<dbReference type="EMBL" id="CP041186">
    <property type="protein sequence ID" value="QDG53442.1"/>
    <property type="molecule type" value="Genomic_DNA"/>
</dbReference>
<organism evidence="2 3">
    <name type="scientific">Persicimonas caeni</name>
    <dbReference type="NCBI Taxonomy" id="2292766"/>
    <lineage>
        <taxon>Bacteria</taxon>
        <taxon>Deltaproteobacteria</taxon>
        <taxon>Bradymonadales</taxon>
        <taxon>Bradymonadaceae</taxon>
        <taxon>Persicimonas</taxon>
    </lineage>
</organism>
<proteinExistence type="predicted"/>
<dbReference type="OrthoDB" id="3078539at2"/>
<evidence type="ECO:0000313" key="2">
    <source>
        <dbReference type="EMBL" id="QDG53442.1"/>
    </source>
</evidence>
<keyword evidence="3" id="KW-1185">Reference proteome</keyword>
<dbReference type="NCBIfam" id="TIGR04354">
    <property type="entry name" value="amphi-Trp"/>
    <property type="match status" value="1"/>
</dbReference>
<accession>A0A4Y6PYP4</accession>
<dbReference type="RefSeq" id="WP_141199898.1">
    <property type="nucleotide sequence ID" value="NZ_CP041186.1"/>
</dbReference>
<reference evidence="2 3" key="1">
    <citation type="submission" date="2019-06" db="EMBL/GenBank/DDBJ databases">
        <title>Persicimonas caeni gen. nov., sp. nov., a predatory bacterium isolated from solar saltern.</title>
        <authorList>
            <person name="Wang S."/>
        </authorList>
    </citation>
    <scope>NUCLEOTIDE SEQUENCE [LARGE SCALE GENOMIC DNA]</scope>
    <source>
        <strain evidence="2 3">YN101</strain>
    </source>
</reference>
<feature type="domain" description="Amphi-Trp" evidence="1">
    <location>
        <begin position="5"/>
        <end position="67"/>
    </location>
</feature>
<name>A0A4Y6PYP4_PERCE</name>
<accession>A0A5B8YDQ4</accession>